<dbReference type="GO" id="GO:0046872">
    <property type="term" value="F:metal ion binding"/>
    <property type="evidence" value="ECO:0007669"/>
    <property type="project" value="UniProtKB-KW"/>
</dbReference>
<dbReference type="EC" id="1.14.13.70" evidence="10"/>
<evidence type="ECO:0000313" key="10">
    <source>
        <dbReference type="EMBL" id="VWP00107.1"/>
    </source>
</evidence>
<dbReference type="GO" id="GO:0005829">
    <property type="term" value="C:cytosol"/>
    <property type="evidence" value="ECO:0007669"/>
    <property type="project" value="TreeGrafter"/>
</dbReference>
<evidence type="ECO:0000256" key="8">
    <source>
        <dbReference type="SAM" id="MobiDB-lite"/>
    </source>
</evidence>
<keyword evidence="10" id="KW-0489">Methyltransferase</keyword>
<dbReference type="PANTHER" id="PTHR30521">
    <property type="entry name" value="DEFERROCHELATASE/PEROXIDASE"/>
    <property type="match status" value="1"/>
</dbReference>
<dbReference type="InterPro" id="IPR048328">
    <property type="entry name" value="Dyp_perox_C"/>
</dbReference>
<evidence type="ECO:0000256" key="3">
    <source>
        <dbReference type="ARBA" id="ARBA00022617"/>
    </source>
</evidence>
<keyword evidence="3" id="KW-0349">Heme</keyword>
<keyword evidence="5" id="KW-0732">Signal</keyword>
<evidence type="ECO:0000256" key="4">
    <source>
        <dbReference type="ARBA" id="ARBA00022723"/>
    </source>
</evidence>
<evidence type="ECO:0000256" key="1">
    <source>
        <dbReference type="ARBA" id="ARBA00001970"/>
    </source>
</evidence>
<accession>A0A5K1K3L4</accession>
<keyword evidence="4" id="KW-0479">Metal-binding</keyword>
<dbReference type="PANTHER" id="PTHR30521:SF4">
    <property type="entry name" value="DEFERROCHELATASE"/>
    <property type="match status" value="1"/>
</dbReference>
<dbReference type="Pfam" id="PF20628">
    <property type="entry name" value="Dyp_perox_C"/>
    <property type="match status" value="1"/>
</dbReference>
<keyword evidence="10" id="KW-0808">Transferase</keyword>
<reference evidence="10" key="1">
    <citation type="submission" date="2019-10" db="EMBL/GenBank/DDBJ databases">
        <authorList>
            <person name="Nor Muhammad N."/>
        </authorList>
    </citation>
    <scope>NUCLEOTIDE SEQUENCE</scope>
</reference>
<dbReference type="PROSITE" id="PS51404">
    <property type="entry name" value="DYP_PEROXIDASE"/>
    <property type="match status" value="1"/>
</dbReference>
<organism evidence="10">
    <name type="scientific">Ganoderma boninense</name>
    <dbReference type="NCBI Taxonomy" id="34458"/>
    <lineage>
        <taxon>Eukaryota</taxon>
        <taxon>Fungi</taxon>
        <taxon>Dikarya</taxon>
        <taxon>Basidiomycota</taxon>
        <taxon>Agaricomycotina</taxon>
        <taxon>Agaricomycetes</taxon>
        <taxon>Polyporales</taxon>
        <taxon>Polyporaceae</taxon>
        <taxon>Ganoderma</taxon>
    </lineage>
</organism>
<dbReference type="GO" id="GO:0032259">
    <property type="term" value="P:methylation"/>
    <property type="evidence" value="ECO:0007669"/>
    <property type="project" value="UniProtKB-KW"/>
</dbReference>
<dbReference type="GO" id="GO:0008168">
    <property type="term" value="F:methyltransferase activity"/>
    <property type="evidence" value="ECO:0007669"/>
    <property type="project" value="UniProtKB-KW"/>
</dbReference>
<dbReference type="AlphaFoldDB" id="A0A5K1K3L4"/>
<evidence type="ECO:0000256" key="6">
    <source>
        <dbReference type="ARBA" id="ARBA00023002"/>
    </source>
</evidence>
<proteinExistence type="predicted"/>
<gene>
    <name evidence="10" type="primary">Q4QGX0</name>
</gene>
<comment type="cofactor">
    <cofactor evidence="1">
        <name>heme b</name>
        <dbReference type="ChEBI" id="CHEBI:60344"/>
    </cofactor>
</comment>
<feature type="region of interest" description="Disordered" evidence="8">
    <location>
        <begin position="23"/>
        <end position="46"/>
    </location>
</feature>
<protein>
    <submittedName>
        <fullName evidence="10">Lanosterol 14-alpha-demethylase (EC)</fullName>
        <ecNumber evidence="10">1.14.13.70</ecNumber>
    </submittedName>
</protein>
<keyword evidence="7" id="KW-0408">Iron</keyword>
<evidence type="ECO:0000256" key="2">
    <source>
        <dbReference type="ARBA" id="ARBA00022559"/>
    </source>
</evidence>
<keyword evidence="6 10" id="KW-0560">Oxidoreductase</keyword>
<sequence length="214" mass="23074">MGRSLLRLTARCHVSCTGAPTDVFPKHDSPAAGTDPAQRDNFGYDPSSQDRCPFAAHTRKVNPRADLASKNISTENRRIIRRGIQFGPEVTADEATSGHTQHDRGLIFVAYSGSITNGFQFIQQILIMDCATCAVVGWANDTKFPIGKEPVVPGFDPIIGQNGADSARSRSMTGVKPDSTNESVSLPTDWVIPKGGEYFFSPSISALRSTFALA</sequence>
<dbReference type="InterPro" id="IPR011008">
    <property type="entry name" value="Dimeric_a/b-barrel"/>
</dbReference>
<feature type="domain" description="Dyp-type peroxidase C-terminal" evidence="9">
    <location>
        <begin position="51"/>
        <end position="127"/>
    </location>
</feature>
<evidence type="ECO:0000256" key="7">
    <source>
        <dbReference type="ARBA" id="ARBA00023004"/>
    </source>
</evidence>
<dbReference type="GO" id="GO:0004601">
    <property type="term" value="F:peroxidase activity"/>
    <property type="evidence" value="ECO:0007669"/>
    <property type="project" value="UniProtKB-KW"/>
</dbReference>
<evidence type="ECO:0000259" key="9">
    <source>
        <dbReference type="Pfam" id="PF20628"/>
    </source>
</evidence>
<dbReference type="InterPro" id="IPR006314">
    <property type="entry name" value="Dyp_peroxidase"/>
</dbReference>
<dbReference type="SUPFAM" id="SSF54909">
    <property type="entry name" value="Dimeric alpha+beta barrel"/>
    <property type="match status" value="1"/>
</dbReference>
<dbReference type="EMBL" id="LR728171">
    <property type="protein sequence ID" value="VWP00107.1"/>
    <property type="molecule type" value="Genomic_DNA"/>
</dbReference>
<name>A0A5K1K3L4_9APHY</name>
<dbReference type="GO" id="GO:0020037">
    <property type="term" value="F:heme binding"/>
    <property type="evidence" value="ECO:0007669"/>
    <property type="project" value="InterPro"/>
</dbReference>
<keyword evidence="2" id="KW-0575">Peroxidase</keyword>
<evidence type="ECO:0000256" key="5">
    <source>
        <dbReference type="ARBA" id="ARBA00022729"/>
    </source>
</evidence>